<dbReference type="Proteomes" id="UP000316714">
    <property type="component" value="Unassembled WGS sequence"/>
</dbReference>
<evidence type="ECO:0000313" key="1">
    <source>
        <dbReference type="EMBL" id="TWT37651.1"/>
    </source>
</evidence>
<protein>
    <submittedName>
        <fullName evidence="1">Uncharacterized protein</fullName>
    </submittedName>
</protein>
<name>A0A5C5VHR7_9BACT</name>
<gene>
    <name evidence="1" type="ORF">KOR34_26090</name>
</gene>
<dbReference type="EMBL" id="SIHJ01000001">
    <property type="protein sequence ID" value="TWT37651.1"/>
    <property type="molecule type" value="Genomic_DNA"/>
</dbReference>
<sequence length="244" mass="26715">MPKEAGLRCDPFDVKLPTVLAKRVDELHRRGLETEAEVSELQASISGLFENARDATLGDLIDDGRKLARRRQELLAELGDLQIAASDLRLEMLPAFAAHVERCEAERDAAIKAERERLAAIGIDASVMPAAQTSEDAAERQLQARIVDSDAILPLAGKVRQARERLRVLDSVRRDRRHDSDQARDARLKRTRAGVRIAIPRQTDPVLAAIAAAVGLAEDVPQPPRTPDQVRGLSADAQRVLAGV</sequence>
<dbReference type="AlphaFoldDB" id="A0A5C5VHR7"/>
<organism evidence="1 2">
    <name type="scientific">Posidoniimonas corsicana</name>
    <dbReference type="NCBI Taxonomy" id="1938618"/>
    <lineage>
        <taxon>Bacteria</taxon>
        <taxon>Pseudomonadati</taxon>
        <taxon>Planctomycetota</taxon>
        <taxon>Planctomycetia</taxon>
        <taxon>Pirellulales</taxon>
        <taxon>Lacipirellulaceae</taxon>
        <taxon>Posidoniimonas</taxon>
    </lineage>
</organism>
<reference evidence="1 2" key="1">
    <citation type="submission" date="2019-02" db="EMBL/GenBank/DDBJ databases">
        <title>Deep-cultivation of Planctomycetes and their phenomic and genomic characterization uncovers novel biology.</title>
        <authorList>
            <person name="Wiegand S."/>
            <person name="Jogler M."/>
            <person name="Boedeker C."/>
            <person name="Pinto D."/>
            <person name="Vollmers J."/>
            <person name="Rivas-Marin E."/>
            <person name="Kohn T."/>
            <person name="Peeters S.H."/>
            <person name="Heuer A."/>
            <person name="Rast P."/>
            <person name="Oberbeckmann S."/>
            <person name="Bunk B."/>
            <person name="Jeske O."/>
            <person name="Meyerdierks A."/>
            <person name="Storesund J.E."/>
            <person name="Kallscheuer N."/>
            <person name="Luecker S."/>
            <person name="Lage O.M."/>
            <person name="Pohl T."/>
            <person name="Merkel B.J."/>
            <person name="Hornburger P."/>
            <person name="Mueller R.-W."/>
            <person name="Bruemmer F."/>
            <person name="Labrenz M."/>
            <person name="Spormann A.M."/>
            <person name="Op Den Camp H."/>
            <person name="Overmann J."/>
            <person name="Amann R."/>
            <person name="Jetten M.S.M."/>
            <person name="Mascher T."/>
            <person name="Medema M.H."/>
            <person name="Devos D.P."/>
            <person name="Kaster A.-K."/>
            <person name="Ovreas L."/>
            <person name="Rohde M."/>
            <person name="Galperin M.Y."/>
            <person name="Jogler C."/>
        </authorList>
    </citation>
    <scope>NUCLEOTIDE SEQUENCE [LARGE SCALE GENOMIC DNA]</scope>
    <source>
        <strain evidence="1 2">KOR34</strain>
    </source>
</reference>
<proteinExistence type="predicted"/>
<accession>A0A5C5VHR7</accession>
<comment type="caution">
    <text evidence="1">The sequence shown here is derived from an EMBL/GenBank/DDBJ whole genome shotgun (WGS) entry which is preliminary data.</text>
</comment>
<keyword evidence="2" id="KW-1185">Reference proteome</keyword>
<evidence type="ECO:0000313" key="2">
    <source>
        <dbReference type="Proteomes" id="UP000316714"/>
    </source>
</evidence>